<evidence type="ECO:0000256" key="1">
    <source>
        <dbReference type="ARBA" id="ARBA00038494"/>
    </source>
</evidence>
<dbReference type="EMBL" id="CP039396">
    <property type="protein sequence ID" value="QCD41756.1"/>
    <property type="molecule type" value="Genomic_DNA"/>
</dbReference>
<dbReference type="AlphaFoldDB" id="A0A4P7W1H6"/>
<dbReference type="Proteomes" id="UP000297149">
    <property type="component" value="Chromosome"/>
</dbReference>
<proteinExistence type="inferred from homology"/>
<name>A0A4P7W1H6_9BACT</name>
<dbReference type="InterPro" id="IPR001173">
    <property type="entry name" value="Glyco_trans_2-like"/>
</dbReference>
<dbReference type="PANTHER" id="PTHR43630:SF2">
    <property type="entry name" value="GLYCOSYLTRANSFERASE"/>
    <property type="match status" value="1"/>
</dbReference>
<organism evidence="3 4">
    <name type="scientific">Duncaniella dubosii</name>
    <dbReference type="NCBI Taxonomy" id="2518971"/>
    <lineage>
        <taxon>Bacteria</taxon>
        <taxon>Pseudomonadati</taxon>
        <taxon>Bacteroidota</taxon>
        <taxon>Bacteroidia</taxon>
        <taxon>Bacteroidales</taxon>
        <taxon>Muribaculaceae</taxon>
        <taxon>Duncaniella</taxon>
    </lineage>
</organism>
<evidence type="ECO:0000313" key="4">
    <source>
        <dbReference type="Proteomes" id="UP000297149"/>
    </source>
</evidence>
<dbReference type="InterPro" id="IPR029044">
    <property type="entry name" value="Nucleotide-diphossugar_trans"/>
</dbReference>
<gene>
    <name evidence="3" type="ORF">E7747_05345</name>
</gene>
<dbReference type="CDD" id="cd02511">
    <property type="entry name" value="Beta4Glucosyltransferase"/>
    <property type="match status" value="1"/>
</dbReference>
<dbReference type="KEGG" id="ddb:E7747_05345"/>
<dbReference type="SUPFAM" id="SSF53448">
    <property type="entry name" value="Nucleotide-diphospho-sugar transferases"/>
    <property type="match status" value="1"/>
</dbReference>
<protein>
    <submittedName>
        <fullName evidence="3">Glycosyltransferase family 2 protein</fullName>
    </submittedName>
</protein>
<dbReference type="Pfam" id="PF00535">
    <property type="entry name" value="Glycos_transf_2"/>
    <property type="match status" value="1"/>
</dbReference>
<evidence type="ECO:0000259" key="2">
    <source>
        <dbReference type="Pfam" id="PF00535"/>
    </source>
</evidence>
<keyword evidence="3" id="KW-0808">Transferase</keyword>
<dbReference type="PANTHER" id="PTHR43630">
    <property type="entry name" value="POLY-BETA-1,6-N-ACETYL-D-GLUCOSAMINE SYNTHASE"/>
    <property type="match status" value="1"/>
</dbReference>
<comment type="similarity">
    <text evidence="1">Belongs to the glycosyltransferase 2 family. WaaE/KdtX subfamily.</text>
</comment>
<feature type="domain" description="Glycosyltransferase 2-like" evidence="2">
    <location>
        <begin position="6"/>
        <end position="106"/>
    </location>
</feature>
<evidence type="ECO:0000313" key="3">
    <source>
        <dbReference type="EMBL" id="QCD41756.1"/>
    </source>
</evidence>
<dbReference type="Gene3D" id="3.90.550.10">
    <property type="entry name" value="Spore Coat Polysaccharide Biosynthesis Protein SpsA, Chain A"/>
    <property type="match status" value="1"/>
</dbReference>
<accession>A0A4P7W1H6</accession>
<reference evidence="4" key="1">
    <citation type="submission" date="2019-02" db="EMBL/GenBank/DDBJ databases">
        <title>Isolation and identification of novel species under the genus Muribaculum.</title>
        <authorList>
            <person name="Miyake S."/>
            <person name="Ding Y."/>
            <person name="Low A."/>
            <person name="Soh M."/>
            <person name="Seedorf H."/>
        </authorList>
    </citation>
    <scope>NUCLEOTIDE SEQUENCE [LARGE SCALE GENOMIC DNA]</scope>
    <source>
        <strain evidence="4">H5</strain>
    </source>
</reference>
<sequence length="260" mass="29675">MNKISATILAYNEEKHIGACLESLRGVADEIIVVDSGSTDHTVEICEKFGCRVSTRKFDGFGAQRQYATSLTTHQYILSIDADELLSPALQESIKKLKDDGFGHRVYSISRLNFYCGIPVRRCGWYPDRQIRLFDKRYANWNLRDVSETVIFRDSVRPEFIDGDILHHRCDTREQYERVVASHAAMKAKVLSVRDENISVVSPFIHGLKAFWHSFVREGGIFEGKVGREISMQSYRSELLAYTTARKLKAGNGQSKDDRK</sequence>
<dbReference type="RefSeq" id="WP_136414570.1">
    <property type="nucleotide sequence ID" value="NZ_CP039396.1"/>
</dbReference>
<keyword evidence="4" id="KW-1185">Reference proteome</keyword>
<dbReference type="GO" id="GO:0016740">
    <property type="term" value="F:transferase activity"/>
    <property type="evidence" value="ECO:0007669"/>
    <property type="project" value="UniProtKB-KW"/>
</dbReference>